<comment type="similarity">
    <text evidence="2">Belongs to the NEMP family.</text>
</comment>
<comment type="caution">
    <text evidence="10">The sequence shown here is derived from an EMBL/GenBank/DDBJ whole genome shotgun (WGS) entry which is preliminary data.</text>
</comment>
<evidence type="ECO:0000313" key="11">
    <source>
        <dbReference type="Proteomes" id="UP001165090"/>
    </source>
</evidence>
<dbReference type="PANTHER" id="PTHR13598">
    <property type="entry name" value="AT07567P-RELATED"/>
    <property type="match status" value="1"/>
</dbReference>
<feature type="transmembrane region" description="Helical" evidence="8">
    <location>
        <begin position="202"/>
        <end position="222"/>
    </location>
</feature>
<dbReference type="EMBL" id="BSDZ01000003">
    <property type="protein sequence ID" value="GLI58815.1"/>
    <property type="molecule type" value="Genomic_DNA"/>
</dbReference>
<dbReference type="InterPro" id="IPR019358">
    <property type="entry name" value="NEMP_fam"/>
</dbReference>
<feature type="transmembrane region" description="Helical" evidence="8">
    <location>
        <begin position="228"/>
        <end position="248"/>
    </location>
</feature>
<evidence type="ECO:0000256" key="5">
    <source>
        <dbReference type="ARBA" id="ARBA00022989"/>
    </source>
</evidence>
<evidence type="ECO:0000256" key="4">
    <source>
        <dbReference type="ARBA" id="ARBA00022729"/>
    </source>
</evidence>
<evidence type="ECO:0008006" key="12">
    <source>
        <dbReference type="Google" id="ProtNLM"/>
    </source>
</evidence>
<evidence type="ECO:0000256" key="8">
    <source>
        <dbReference type="SAM" id="Phobius"/>
    </source>
</evidence>
<evidence type="ECO:0000256" key="7">
    <source>
        <dbReference type="ARBA" id="ARBA00023242"/>
    </source>
</evidence>
<organism evidence="10 11">
    <name type="scientific">Volvox africanus</name>
    <dbReference type="NCBI Taxonomy" id="51714"/>
    <lineage>
        <taxon>Eukaryota</taxon>
        <taxon>Viridiplantae</taxon>
        <taxon>Chlorophyta</taxon>
        <taxon>core chlorophytes</taxon>
        <taxon>Chlorophyceae</taxon>
        <taxon>CS clade</taxon>
        <taxon>Chlamydomonadales</taxon>
        <taxon>Volvocaceae</taxon>
        <taxon>Volvox</taxon>
    </lineage>
</organism>
<name>A0ABQ5RML0_9CHLO</name>
<protein>
    <recommendedName>
        <fullName evidence="12">DUF4203 domain-containing protein</fullName>
    </recommendedName>
</protein>
<evidence type="ECO:0000256" key="1">
    <source>
        <dbReference type="ARBA" id="ARBA00004575"/>
    </source>
</evidence>
<keyword evidence="11" id="KW-1185">Reference proteome</keyword>
<feature type="transmembrane region" description="Helical" evidence="8">
    <location>
        <begin position="260"/>
        <end position="277"/>
    </location>
</feature>
<gene>
    <name evidence="10" type="ORF">VaNZ11_000561</name>
</gene>
<feature type="chain" id="PRO_5047519255" description="DUF4203 domain-containing protein" evidence="9">
    <location>
        <begin position="25"/>
        <end position="380"/>
    </location>
</feature>
<reference evidence="10 11" key="1">
    <citation type="journal article" date="2023" name="IScience">
        <title>Expanded male sex-determining region conserved during the evolution of homothallism in the green alga Volvox.</title>
        <authorList>
            <person name="Yamamoto K."/>
            <person name="Matsuzaki R."/>
            <person name="Mahakham W."/>
            <person name="Heman W."/>
            <person name="Sekimoto H."/>
            <person name="Kawachi M."/>
            <person name="Minakuchi Y."/>
            <person name="Toyoda A."/>
            <person name="Nozaki H."/>
        </authorList>
    </citation>
    <scope>NUCLEOTIDE SEQUENCE [LARGE SCALE GENOMIC DNA]</scope>
    <source>
        <strain evidence="10 11">NIES-4468</strain>
    </source>
</reference>
<evidence type="ECO:0000256" key="3">
    <source>
        <dbReference type="ARBA" id="ARBA00022692"/>
    </source>
</evidence>
<accession>A0ABQ5RML0</accession>
<dbReference type="Proteomes" id="UP001165090">
    <property type="component" value="Unassembled WGS sequence"/>
</dbReference>
<evidence type="ECO:0000256" key="6">
    <source>
        <dbReference type="ARBA" id="ARBA00023136"/>
    </source>
</evidence>
<keyword evidence="3 8" id="KW-0812">Transmembrane</keyword>
<keyword evidence="7" id="KW-0539">Nucleus</keyword>
<evidence type="ECO:0000256" key="2">
    <source>
        <dbReference type="ARBA" id="ARBA00005748"/>
    </source>
</evidence>
<evidence type="ECO:0000313" key="10">
    <source>
        <dbReference type="EMBL" id="GLI58815.1"/>
    </source>
</evidence>
<feature type="transmembrane region" description="Helical" evidence="8">
    <location>
        <begin position="143"/>
        <end position="162"/>
    </location>
</feature>
<keyword evidence="6 8" id="KW-0472">Membrane</keyword>
<feature type="transmembrane region" description="Helical" evidence="8">
    <location>
        <begin position="168"/>
        <end position="190"/>
    </location>
</feature>
<proteinExistence type="inferred from homology"/>
<dbReference type="PANTHER" id="PTHR13598:SF1">
    <property type="entry name" value="AT07567P-RELATED"/>
    <property type="match status" value="1"/>
</dbReference>
<feature type="signal peptide" evidence="9">
    <location>
        <begin position="1"/>
        <end position="24"/>
    </location>
</feature>
<keyword evidence="5 8" id="KW-1133">Transmembrane helix</keyword>
<comment type="subcellular location">
    <subcellularLocation>
        <location evidence="1">Nucleus inner membrane</location>
        <topology evidence="1">Multi-pass membrane protein</topology>
        <orientation evidence="1">Nucleoplasmic side</orientation>
    </subcellularLocation>
</comment>
<evidence type="ECO:0000256" key="9">
    <source>
        <dbReference type="SAM" id="SignalP"/>
    </source>
</evidence>
<keyword evidence="4 9" id="KW-0732">Signal</keyword>
<sequence>MAIRYHQLTYWTVFVFTFLCLANAHTCEEVVSASLKAHFGIVLKCTEQEASVLKIFDIWRPTLVNVTFGSLPGVQLTVYSASTLEELIDPSLKKRTLRWCKVFTRGCLMELPVPTSPSTIYVGAVKPLFNFAQPAYRVETRKLSIPMIGAVLAGCLLILYGAQMSKSMVIRVTGGGLAVGLIMGAIVLCWIRKMLGLRRTSLVGAGAGIFAWMAGLWMPSWNHLLHNTYLLGSLFGLWFFGAVTVYVWGAGMDNPRLDTALVLVFRLLGLLLLYMGTWTNEPLAFAVQVLAWVYCFGPTVWLQRLWGMLSCCIGRNLEDDDSMLLEDRRRIHPLIVNGFIWNPLRVAIPVDGPEFRELLKRGYEPNVYSGRMEKLVEDYQ</sequence>
<feature type="transmembrane region" description="Helical" evidence="8">
    <location>
        <begin position="283"/>
        <end position="302"/>
    </location>
</feature>